<feature type="compositionally biased region" description="Basic and acidic residues" evidence="1">
    <location>
        <begin position="1"/>
        <end position="16"/>
    </location>
</feature>
<sequence>MSRSGGDHYEPRSYHHADRHGRQPYAAPARSIDPLDSVSRPRGYPERDQGWGNRRSRTGSSHVSPPQHGNPRQTADPRARPTSPSYGWSPPEVPSAGSSRNGRTGEHVFHPHPPPYEQGTPATALEVSDIERKLEYLLRTIEARLGRDLAVAQPYWTSRDTDLLDQLVEEHEKVGEQGTMRLRTMRTSSAYYSIFLQCRMALRADDVATERFEDVRNKLQNVIFDVCEESKVHTRKEGYQKLMEMCKKDVTLLKSNVWALVQLLQNDGDYGAERKMICEVLAGHLKLAKEVDDPGATLTDCLKVMFDKDRQLHSLVLEFFNSESGQTIVDMMAADNLHAAVLASCLAGMLPAAVDADITKALKLLYDLQSIWTGPDDVLSEAETSAALDAAVDVLWSLGQVMMDKRNLFVFSDSEVELSRLMDKVDLTPKERFVQGGTKVFSDLVQAIEQAMSGQDETTAAQTISEAKKFVDNLEASALYLFCYLPIDTSSGAQQPKVIEHFSADRRVVLFRSAANLAARVASAEKDRPRKLDFPGEQLAKHIAQVTARALKVFVPVRRSSGDDDDKAQEQDPYIILAGEALLTVIHRCDSCISDHQSITWTDKDVREKVRSLASLAQEIVAKHEATPQVLGAAKVVCSLTEEFLYPGKQGDVKQATPMWLMPPPPFPEWIDPAARVATPEPAAIRGRAGRRRRSSQEDNTTEERRVRGRGAVHYRERSPDHGWDSPVKAEPSTPALAGQSSETGLTIRGASRAEYRSPADRRAPEDSGHAGPSSASLAERMTSDQWSGSARPRSQDRPKEERDEHAGGWGDRRDASSYGHSRRDRWGR</sequence>
<name>A0A2N8UEU9_9BASI</name>
<dbReference type="AlphaFoldDB" id="A0A2N8UEU9"/>
<gene>
    <name evidence="2" type="ORF">SRS1_14271</name>
</gene>
<evidence type="ECO:0000313" key="3">
    <source>
        <dbReference type="Proteomes" id="UP000239563"/>
    </source>
</evidence>
<feature type="compositionally biased region" description="Basic and acidic residues" evidence="1">
    <location>
        <begin position="794"/>
        <end position="816"/>
    </location>
</feature>
<dbReference type="Proteomes" id="UP000239563">
    <property type="component" value="Chromosome VIII"/>
</dbReference>
<protein>
    <submittedName>
        <fullName evidence="2">Uncharacterized protein</fullName>
    </submittedName>
</protein>
<proteinExistence type="predicted"/>
<evidence type="ECO:0000256" key="1">
    <source>
        <dbReference type="SAM" id="MobiDB-lite"/>
    </source>
</evidence>
<dbReference type="EMBL" id="LT795061">
    <property type="protein sequence ID" value="SJX63515.1"/>
    <property type="molecule type" value="Genomic_DNA"/>
</dbReference>
<accession>A0A2N8UEU9</accession>
<feature type="region of interest" description="Disordered" evidence="1">
    <location>
        <begin position="683"/>
        <end position="829"/>
    </location>
</feature>
<feature type="compositionally biased region" description="Basic and acidic residues" evidence="1">
    <location>
        <begin position="714"/>
        <end position="724"/>
    </location>
</feature>
<feature type="compositionally biased region" description="Basic and acidic residues" evidence="1">
    <location>
        <begin position="752"/>
        <end position="769"/>
    </location>
</feature>
<organism evidence="2 3">
    <name type="scientific">Sporisorium reilianum f. sp. reilianum</name>
    <dbReference type="NCBI Taxonomy" id="72559"/>
    <lineage>
        <taxon>Eukaryota</taxon>
        <taxon>Fungi</taxon>
        <taxon>Dikarya</taxon>
        <taxon>Basidiomycota</taxon>
        <taxon>Ustilaginomycotina</taxon>
        <taxon>Ustilaginomycetes</taxon>
        <taxon>Ustilaginales</taxon>
        <taxon>Ustilaginaceae</taxon>
        <taxon>Sporisorium</taxon>
    </lineage>
</organism>
<evidence type="ECO:0000313" key="2">
    <source>
        <dbReference type="EMBL" id="SJX63515.1"/>
    </source>
</evidence>
<reference evidence="2 3" key="1">
    <citation type="submission" date="2017-02" db="EMBL/GenBank/DDBJ databases">
        <authorList>
            <person name="Peterson S.W."/>
        </authorList>
    </citation>
    <scope>NUCLEOTIDE SEQUENCE [LARGE SCALE GENOMIC DNA]</scope>
    <source>
        <strain evidence="2 3">SRS1_H2-8</strain>
    </source>
</reference>
<feature type="region of interest" description="Disordered" evidence="1">
    <location>
        <begin position="1"/>
        <end position="122"/>
    </location>
</feature>